<keyword evidence="8" id="KW-0406">Ion transport</keyword>
<dbReference type="PANTHER" id="PTHR10037">
    <property type="entry name" value="VOLTAGE-GATED CATION CHANNEL CALCIUM AND SODIUM"/>
    <property type="match status" value="1"/>
</dbReference>
<protein>
    <submittedName>
        <fullName evidence="8">Voltage-gated sodium channel</fullName>
    </submittedName>
</protein>
<dbReference type="InterPro" id="IPR027359">
    <property type="entry name" value="Volt_channel_dom_sf"/>
</dbReference>
<dbReference type="InterPro" id="IPR005821">
    <property type="entry name" value="Ion_trans_dom"/>
</dbReference>
<feature type="transmembrane region" description="Helical" evidence="6">
    <location>
        <begin position="156"/>
        <end position="175"/>
    </location>
</feature>
<dbReference type="SUPFAM" id="SSF81324">
    <property type="entry name" value="Voltage-gated potassium channels"/>
    <property type="match status" value="1"/>
</dbReference>
<dbReference type="AlphaFoldDB" id="A0A494V9D4"/>
<feature type="transmembrane region" description="Helical" evidence="6">
    <location>
        <begin position="32"/>
        <end position="54"/>
    </location>
</feature>
<name>A0A494V9D4_9ACTN</name>
<evidence type="ECO:0000256" key="4">
    <source>
        <dbReference type="ARBA" id="ARBA00023136"/>
    </source>
</evidence>
<evidence type="ECO:0000313" key="8">
    <source>
        <dbReference type="EMBL" id="AYL40311.1"/>
    </source>
</evidence>
<dbReference type="GO" id="GO:0005248">
    <property type="term" value="F:voltage-gated sodium channel activity"/>
    <property type="evidence" value="ECO:0007669"/>
    <property type="project" value="TreeGrafter"/>
</dbReference>
<keyword evidence="2 6" id="KW-0812">Transmembrane</keyword>
<dbReference type="Proteomes" id="UP000282170">
    <property type="component" value="Plasmid p1"/>
</dbReference>
<keyword evidence="8" id="KW-0407">Ion channel</keyword>
<dbReference type="Pfam" id="PF00520">
    <property type="entry name" value="Ion_trans"/>
    <property type="match status" value="1"/>
</dbReference>
<dbReference type="Gene3D" id="1.10.287.70">
    <property type="match status" value="1"/>
</dbReference>
<geneLocation type="plasmid" evidence="8 9">
    <name>p1</name>
</geneLocation>
<keyword evidence="8" id="KW-0614">Plasmid</keyword>
<dbReference type="EMBL" id="CP023408">
    <property type="protein sequence ID" value="AYL40311.1"/>
    <property type="molecule type" value="Genomic_DNA"/>
</dbReference>
<dbReference type="GO" id="GO:0001518">
    <property type="term" value="C:voltage-gated sodium channel complex"/>
    <property type="evidence" value="ECO:0007669"/>
    <property type="project" value="TreeGrafter"/>
</dbReference>
<comment type="subcellular location">
    <subcellularLocation>
        <location evidence="1">Membrane</location>
        <topology evidence="1">Multi-pass membrane protein</topology>
    </subcellularLocation>
</comment>
<feature type="domain" description="Ion transport" evidence="7">
    <location>
        <begin position="31"/>
        <end position="248"/>
    </location>
</feature>
<feature type="region of interest" description="Disordered" evidence="5">
    <location>
        <begin position="293"/>
        <end position="324"/>
    </location>
</feature>
<evidence type="ECO:0000256" key="3">
    <source>
        <dbReference type="ARBA" id="ARBA00022989"/>
    </source>
</evidence>
<dbReference type="Gene3D" id="1.20.120.350">
    <property type="entry name" value="Voltage-gated potassium channels. Chain C"/>
    <property type="match status" value="1"/>
</dbReference>
<accession>A0A494V9D4</accession>
<sequence length="324" mass="35921">MPQHRDHTAEFTTPSGRLRLAEHCRGITEARWFALTVFAVILVNAGLLGVETYSGVVAEWHRWLRLAEHLCLVAFSVEIVLRMAAHADRPADFWKDPWNLFDLAVVLSTFLPLVRENTTVLRLLRLARVLRTARFLPQLRIVLVAVARSLPGTLSFLLVGALLLYVYAMVGWVFFGRHDPGHYGSLGRAVLTLFLLMTLDGIGDAVHTGLQISRWSLLYYASYVLLASFVLVNVLIGVVITSLEEARDMDERRESPDAQGAASAPGDRQLLLRRIETARRALDHLERDLHGAHAAASLAAPERDRAVPSGPLTEDPAASSTRPS</sequence>
<evidence type="ECO:0000256" key="5">
    <source>
        <dbReference type="SAM" id="MobiDB-lite"/>
    </source>
</evidence>
<dbReference type="KEGG" id="sfug:CNQ36_33355"/>
<feature type="transmembrane region" description="Helical" evidence="6">
    <location>
        <begin position="218"/>
        <end position="243"/>
    </location>
</feature>
<proteinExistence type="predicted"/>
<evidence type="ECO:0000259" key="7">
    <source>
        <dbReference type="Pfam" id="PF00520"/>
    </source>
</evidence>
<feature type="transmembrane region" description="Helical" evidence="6">
    <location>
        <begin position="187"/>
        <end position="206"/>
    </location>
</feature>
<evidence type="ECO:0000256" key="6">
    <source>
        <dbReference type="SAM" id="Phobius"/>
    </source>
</evidence>
<keyword evidence="3 6" id="KW-1133">Transmembrane helix</keyword>
<evidence type="ECO:0000256" key="2">
    <source>
        <dbReference type="ARBA" id="ARBA00022692"/>
    </source>
</evidence>
<keyword evidence="8" id="KW-0813">Transport</keyword>
<dbReference type="PANTHER" id="PTHR10037:SF62">
    <property type="entry name" value="SODIUM CHANNEL PROTEIN 60E"/>
    <property type="match status" value="1"/>
</dbReference>
<reference evidence="8 9" key="1">
    <citation type="submission" date="2017-09" db="EMBL/GenBank/DDBJ databases">
        <authorList>
            <person name="Zhang H."/>
            <person name="Hu S."/>
            <person name="Xu J."/>
            <person name="He Z."/>
        </authorList>
    </citation>
    <scope>NUCLEOTIDE SEQUENCE [LARGE SCALE GENOMIC DNA]</scope>
    <source>
        <strain evidence="8 9">TXX3120</strain>
        <plasmid evidence="8 9">p1</plasmid>
    </source>
</reference>
<evidence type="ECO:0000256" key="1">
    <source>
        <dbReference type="ARBA" id="ARBA00004141"/>
    </source>
</evidence>
<keyword evidence="4 6" id="KW-0472">Membrane</keyword>
<gene>
    <name evidence="8" type="ORF">CNQ36_33355</name>
</gene>
<dbReference type="RefSeq" id="WP_121549471.1">
    <property type="nucleotide sequence ID" value="NZ_CP023408.1"/>
</dbReference>
<evidence type="ECO:0000313" key="9">
    <source>
        <dbReference type="Proteomes" id="UP000282170"/>
    </source>
</evidence>
<keyword evidence="9" id="KW-1185">Reference proteome</keyword>
<organism evidence="8 9">
    <name type="scientific">Streptomyces fungicidicus</name>
    <dbReference type="NCBI Taxonomy" id="68203"/>
    <lineage>
        <taxon>Bacteria</taxon>
        <taxon>Bacillati</taxon>
        <taxon>Actinomycetota</taxon>
        <taxon>Actinomycetes</taxon>
        <taxon>Kitasatosporales</taxon>
        <taxon>Streptomycetaceae</taxon>
        <taxon>Streptomyces</taxon>
    </lineage>
</organism>
<dbReference type="PRINTS" id="PR00169">
    <property type="entry name" value="KCHANNEL"/>
</dbReference>
<dbReference type="InterPro" id="IPR043203">
    <property type="entry name" value="VGCC_Ca_Na"/>
</dbReference>